<dbReference type="NCBIfam" id="TIGR02786">
    <property type="entry name" value="addB_alphas"/>
    <property type="match status" value="1"/>
</dbReference>
<feature type="compositionally biased region" description="Pro residues" evidence="1">
    <location>
        <begin position="710"/>
        <end position="721"/>
    </location>
</feature>
<dbReference type="Gene3D" id="3.90.320.10">
    <property type="match status" value="1"/>
</dbReference>
<feature type="region of interest" description="Disordered" evidence="1">
    <location>
        <begin position="700"/>
        <end position="724"/>
    </location>
</feature>
<dbReference type="SUPFAM" id="SSF52540">
    <property type="entry name" value="P-loop containing nucleoside triphosphate hydrolases"/>
    <property type="match status" value="1"/>
</dbReference>
<reference evidence="4" key="1">
    <citation type="journal article" date="2019" name="Int. J. Syst. Evol. Microbiol.">
        <title>The Global Catalogue of Microorganisms (GCM) 10K type strain sequencing project: providing services to taxonomists for standard genome sequencing and annotation.</title>
        <authorList>
            <consortium name="The Broad Institute Genomics Platform"/>
            <consortium name="The Broad Institute Genome Sequencing Center for Infectious Disease"/>
            <person name="Wu L."/>
            <person name="Ma J."/>
        </authorList>
    </citation>
    <scope>NUCLEOTIDE SEQUENCE [LARGE SCALE GENOMIC DNA]</scope>
    <source>
        <strain evidence="4">JCM 18015</strain>
    </source>
</reference>
<dbReference type="SUPFAM" id="SSF52980">
    <property type="entry name" value="Restriction endonuclease-like"/>
    <property type="match status" value="1"/>
</dbReference>
<dbReference type="InterPro" id="IPR027417">
    <property type="entry name" value="P-loop_NTPase"/>
</dbReference>
<evidence type="ECO:0000313" key="3">
    <source>
        <dbReference type="EMBL" id="GAA5074650.1"/>
    </source>
</evidence>
<dbReference type="InterPro" id="IPR011604">
    <property type="entry name" value="PDDEXK-like_dom_sf"/>
</dbReference>
<dbReference type="InterPro" id="IPR014153">
    <property type="entry name" value="Ds_break_AddB"/>
</dbReference>
<keyword evidence="4" id="KW-1185">Reference proteome</keyword>
<dbReference type="Proteomes" id="UP001499910">
    <property type="component" value="Unassembled WGS sequence"/>
</dbReference>
<accession>A0ABP9LAW4</accession>
<feature type="domain" description="PD-(D/E)XK endonuclease-like" evidence="2">
    <location>
        <begin position="725"/>
        <end position="952"/>
    </location>
</feature>
<organism evidence="3 4">
    <name type="scientific">[Roseibacterium] beibuensis</name>
    <dbReference type="NCBI Taxonomy" id="1193142"/>
    <lineage>
        <taxon>Bacteria</taxon>
        <taxon>Pseudomonadati</taxon>
        <taxon>Pseudomonadota</taxon>
        <taxon>Alphaproteobacteria</taxon>
        <taxon>Rhodobacterales</taxon>
        <taxon>Roseobacteraceae</taxon>
        <taxon>Roseicyclus</taxon>
    </lineage>
</organism>
<comment type="caution">
    <text evidence="3">The sequence shown here is derived from an EMBL/GenBank/DDBJ whole genome shotgun (WGS) entry which is preliminary data.</text>
</comment>
<evidence type="ECO:0000313" key="4">
    <source>
        <dbReference type="Proteomes" id="UP001499910"/>
    </source>
</evidence>
<evidence type="ECO:0000259" key="2">
    <source>
        <dbReference type="Pfam" id="PF12705"/>
    </source>
</evidence>
<dbReference type="InterPro" id="IPR011335">
    <property type="entry name" value="Restrct_endonuc-II-like"/>
</dbReference>
<sequence>MTRLFDPSDSPRLFATPIGVDFCSALIKGLDDRMAGQPPEAIARVEIHVANARLQRRIQTLYAERGAGFLPRIRPVTALGDLADLAGVPPAISPLRLRLMLAEQIGRLIDRTPDLAPRTALYDLSDSLADLMAEMFEEQVTPEMVRDLDVAGHSDHWARAQAFVTAITSYFAEEAALTPEARAARVTDRLIRQWQVAPPDHPVIVAGSTGSRGATLRLMEAVARLTQGAVILPGIDRDMPAAIWHRLLEGRQGQGLAGEDHPQFRLAKVASVMGLDPAQVPDWADGVPPVNAARNAAVSLALRPAPVTDQWRDEGPGLPDLQHAFGAVTLLEAPSPQVEAGAIALRLRKAVADGQRAALVSPDRVLTRQVAAALDRWRITPDDSAGVPLDQTVAGRFLRLVAEVFTGPITAELLIAILSNPMCHSGADRGPHLRLMREFELGGLRGKSGFPSPTTLADWVERLKPEQQAEARAWADWVCDTLLAPQVEGEQPFARHAERHIALAEALAQGRTGETTGEMYLQDAGREIAKLAADLRAEGDAGGAMSARDYADMFGGLISDRQVREGLRPHAQVLIWGTQEARVQGADLVILAGLNEGTWPAAPEADPWLNRALRAEAGLRLPDRVIGLSAHDFQQAIAAPEVWLSRARRDAETDTVPARWLNRLTNLLGGASDVSAQVLAQMRHRGEAWIALAEALASPTPEQMDGARPAPRPAPAPPAPARPRSLSVTQIEKLIRDPYEIYARKVLRLKPLDPLRPQPDAAVRGTVLHDVLNRFVEDTRAGLPMDAADRLLAIADAVLEDQAPWPAARRLWRARLARIVPHFLRTEGERRGFAEPWLMETRAEWAVPGTAMTLRGTADRIDRLPDGRVAIYDYKTGSVPTEKQERAFNKQLWIEALMAENGAFDRQDTPAEVARIAYLGLGASPATVAHDPTPSDLAEVREGLQRLLAHFADAGTGYTSRRAVFEARYTRDFDHLARYGEWDETEEARVQPVGRDDG</sequence>
<dbReference type="EMBL" id="BAABHW010000002">
    <property type="protein sequence ID" value="GAA5074650.1"/>
    <property type="molecule type" value="Genomic_DNA"/>
</dbReference>
<proteinExistence type="predicted"/>
<dbReference type="RefSeq" id="WP_259553941.1">
    <property type="nucleotide sequence ID" value="NZ_BAABHW010000002.1"/>
</dbReference>
<gene>
    <name evidence="3" type="primary">addB</name>
    <name evidence="3" type="ORF">GCM10023209_21950</name>
</gene>
<evidence type="ECO:0000256" key="1">
    <source>
        <dbReference type="SAM" id="MobiDB-lite"/>
    </source>
</evidence>
<dbReference type="InterPro" id="IPR038726">
    <property type="entry name" value="PDDEXK_AddAB-type"/>
</dbReference>
<name>A0ABP9LAW4_9RHOB</name>
<dbReference type="Pfam" id="PF12705">
    <property type="entry name" value="PDDEXK_1"/>
    <property type="match status" value="1"/>
</dbReference>
<protein>
    <submittedName>
        <fullName evidence="3">Double-strand break repair protein AddB</fullName>
    </submittedName>
</protein>